<evidence type="ECO:0000256" key="3">
    <source>
        <dbReference type="SAM" id="SignalP"/>
    </source>
</evidence>
<evidence type="ECO:0000256" key="2">
    <source>
        <dbReference type="ARBA" id="ARBA00023239"/>
    </source>
</evidence>
<dbReference type="InterPro" id="IPR008397">
    <property type="entry name" value="Alginate_lyase_dom"/>
</dbReference>
<dbReference type="SUPFAM" id="SSF48230">
    <property type="entry name" value="Chondroitin AC/alginate lyase"/>
    <property type="match status" value="1"/>
</dbReference>
<organism evidence="5 6">
    <name type="scientific">Funneliformis caledonium</name>
    <dbReference type="NCBI Taxonomy" id="1117310"/>
    <lineage>
        <taxon>Eukaryota</taxon>
        <taxon>Fungi</taxon>
        <taxon>Fungi incertae sedis</taxon>
        <taxon>Mucoromycota</taxon>
        <taxon>Glomeromycotina</taxon>
        <taxon>Glomeromycetes</taxon>
        <taxon>Glomerales</taxon>
        <taxon>Glomeraceae</taxon>
        <taxon>Funneliformis</taxon>
    </lineage>
</organism>
<protein>
    <submittedName>
        <fullName evidence="5">309_t:CDS:1</fullName>
    </submittedName>
</protein>
<evidence type="ECO:0000259" key="4">
    <source>
        <dbReference type="Pfam" id="PF05426"/>
    </source>
</evidence>
<comment type="caution">
    <text evidence="5">The sequence shown here is derived from an EMBL/GenBank/DDBJ whole genome shotgun (WGS) entry which is preliminary data.</text>
</comment>
<feature type="domain" description="Alginate lyase" evidence="4">
    <location>
        <begin position="70"/>
        <end position="353"/>
    </location>
</feature>
<accession>A0A9N9BG68</accession>
<dbReference type="Pfam" id="PF05426">
    <property type="entry name" value="Alginate_lyase"/>
    <property type="match status" value="1"/>
</dbReference>
<dbReference type="OrthoDB" id="63533at2759"/>
<feature type="chain" id="PRO_5040106330" evidence="3">
    <location>
        <begin position="22"/>
        <end position="424"/>
    </location>
</feature>
<keyword evidence="2" id="KW-0456">Lyase</keyword>
<proteinExistence type="predicted"/>
<reference evidence="5" key="1">
    <citation type="submission" date="2021-06" db="EMBL/GenBank/DDBJ databases">
        <authorList>
            <person name="Kallberg Y."/>
            <person name="Tangrot J."/>
            <person name="Rosling A."/>
        </authorList>
    </citation>
    <scope>NUCLEOTIDE SEQUENCE</scope>
    <source>
        <strain evidence="5">UK204</strain>
    </source>
</reference>
<dbReference type="GO" id="GO:0042597">
    <property type="term" value="C:periplasmic space"/>
    <property type="evidence" value="ECO:0007669"/>
    <property type="project" value="InterPro"/>
</dbReference>
<dbReference type="EMBL" id="CAJVPQ010001734">
    <property type="protein sequence ID" value="CAG8567398.1"/>
    <property type="molecule type" value="Genomic_DNA"/>
</dbReference>
<keyword evidence="6" id="KW-1185">Reference proteome</keyword>
<keyword evidence="1 3" id="KW-0732">Signal</keyword>
<dbReference type="AlphaFoldDB" id="A0A9N9BG68"/>
<dbReference type="GO" id="GO:0016829">
    <property type="term" value="F:lyase activity"/>
    <property type="evidence" value="ECO:0007669"/>
    <property type="project" value="UniProtKB-KW"/>
</dbReference>
<feature type="signal peptide" evidence="3">
    <location>
        <begin position="1"/>
        <end position="21"/>
    </location>
</feature>
<name>A0A9N9BG68_9GLOM</name>
<feature type="non-terminal residue" evidence="5">
    <location>
        <position position="424"/>
    </location>
</feature>
<dbReference type="Proteomes" id="UP000789570">
    <property type="component" value="Unassembled WGS sequence"/>
</dbReference>
<evidence type="ECO:0000313" key="6">
    <source>
        <dbReference type="Proteomes" id="UP000789570"/>
    </source>
</evidence>
<evidence type="ECO:0000256" key="1">
    <source>
        <dbReference type="ARBA" id="ARBA00022729"/>
    </source>
</evidence>
<sequence>MKNLLFFPILYITLNVIVAQAAVNVDYITIDGLDYFKEHGDKSNPALKSINSFASRALKLDKPYSVINTTVIPPNGDKREYLSYAPYSWPNCDGIPNVTDPQTQCPYETRDGKTNPDVKNLSDPSDSRKMIDSVVSLSISYELNDGDIAENFARKAVQLLDVWFVNENTSMLPDVNYGQVQRGPGEWKGRDEGILDLRFYVYIPVAIKILEKSSAWNDYVEKGLRKWFSDFSDWLMNSELGKGVAKRSNNHATFYIAALATYLDFAGRTDEAKNVIKTFVDTTFQDTILKSGEQPKESKRTKPFHYQCFNLEALTYIAILSQKINGANLWETKTKFGGTIQNAVDFLVDLVDKGKVKEVESVLLPSLYKSRDYYGDKSGKYSKILNKLLQETDGATEWWTVYSPKSLEGIKTGSASALLGSSLY</sequence>
<dbReference type="Gene3D" id="1.50.10.100">
    <property type="entry name" value="Chondroitin AC/alginate lyase"/>
    <property type="match status" value="1"/>
</dbReference>
<evidence type="ECO:0000313" key="5">
    <source>
        <dbReference type="EMBL" id="CAG8567398.1"/>
    </source>
</evidence>
<gene>
    <name evidence="5" type="ORF">FCALED_LOCUS6919</name>
</gene>
<dbReference type="InterPro" id="IPR008929">
    <property type="entry name" value="Chondroitin_lyas"/>
</dbReference>